<feature type="domain" description="Glycosyl transferase family 3 N-terminal" evidence="11">
    <location>
        <begin position="20"/>
        <end position="73"/>
    </location>
</feature>
<dbReference type="InterPro" id="IPR036320">
    <property type="entry name" value="Glycosyl_Trfase_fam3_N_dom_sf"/>
</dbReference>
<dbReference type="FunFam" id="3.40.1030.10:FF:000002">
    <property type="entry name" value="Anthranilate phosphoribosyltransferase"/>
    <property type="match status" value="1"/>
</dbReference>
<feature type="binding site" evidence="9">
    <location>
        <position position="231"/>
    </location>
    <ligand>
        <name>Mg(2+)</name>
        <dbReference type="ChEBI" id="CHEBI:18420"/>
        <label>2</label>
    </ligand>
</feature>
<dbReference type="HAMAP" id="MF_00211">
    <property type="entry name" value="TrpD"/>
    <property type="match status" value="1"/>
</dbReference>
<dbReference type="Pfam" id="PF02885">
    <property type="entry name" value="Glycos_trans_3N"/>
    <property type="match status" value="1"/>
</dbReference>
<dbReference type="Proteomes" id="UP000186132">
    <property type="component" value="Unassembled WGS sequence"/>
</dbReference>
<evidence type="ECO:0000256" key="1">
    <source>
        <dbReference type="ARBA" id="ARBA00004907"/>
    </source>
</evidence>
<evidence type="ECO:0000256" key="5">
    <source>
        <dbReference type="ARBA" id="ARBA00022822"/>
    </source>
</evidence>
<dbReference type="GO" id="GO:0000162">
    <property type="term" value="P:L-tryptophan biosynthetic process"/>
    <property type="evidence" value="ECO:0007669"/>
    <property type="project" value="UniProtKB-UniRule"/>
</dbReference>
<gene>
    <name evidence="9" type="primary">trpD</name>
    <name evidence="12" type="ORF">SAMN05443575_2333</name>
</gene>
<dbReference type="InterPro" id="IPR000312">
    <property type="entry name" value="Glycosyl_Trfase_fam3"/>
</dbReference>
<dbReference type="Gene3D" id="1.20.970.10">
    <property type="entry name" value="Transferase, Pyrimidine Nucleoside Phosphorylase, Chain C"/>
    <property type="match status" value="1"/>
</dbReference>
<feature type="binding site" evidence="9">
    <location>
        <position position="232"/>
    </location>
    <ligand>
        <name>Mg(2+)</name>
        <dbReference type="ChEBI" id="CHEBI:18420"/>
        <label>2</label>
    </ligand>
</feature>
<keyword evidence="6 9" id="KW-0057">Aromatic amino acid biosynthesis</keyword>
<feature type="binding site" evidence="9">
    <location>
        <begin position="115"/>
        <end position="123"/>
    </location>
    <ligand>
        <name>5-phospho-alpha-D-ribose 1-diphosphate</name>
        <dbReference type="ChEBI" id="CHEBI:58017"/>
    </ligand>
</feature>
<dbReference type="EMBL" id="FQVU01000003">
    <property type="protein sequence ID" value="SHG59300.1"/>
    <property type="molecule type" value="Genomic_DNA"/>
</dbReference>
<keyword evidence="3 9" id="KW-0328">Glycosyltransferase</keyword>
<evidence type="ECO:0000256" key="4">
    <source>
        <dbReference type="ARBA" id="ARBA00022679"/>
    </source>
</evidence>
<dbReference type="GO" id="GO:0004048">
    <property type="term" value="F:anthranilate phosphoribosyltransferase activity"/>
    <property type="evidence" value="ECO:0007669"/>
    <property type="project" value="UniProtKB-UniRule"/>
</dbReference>
<evidence type="ECO:0000256" key="3">
    <source>
        <dbReference type="ARBA" id="ARBA00022676"/>
    </source>
</evidence>
<keyword evidence="13" id="KW-1185">Reference proteome</keyword>
<dbReference type="InterPro" id="IPR017459">
    <property type="entry name" value="Glycosyl_Trfase_fam3_N_dom"/>
</dbReference>
<dbReference type="PANTHER" id="PTHR43285">
    <property type="entry name" value="ANTHRANILATE PHOSPHORIBOSYLTRANSFERASE"/>
    <property type="match status" value="1"/>
</dbReference>
<evidence type="ECO:0000313" key="13">
    <source>
        <dbReference type="Proteomes" id="UP000186132"/>
    </source>
</evidence>
<feature type="binding site" evidence="9">
    <location>
        <position position="127"/>
    </location>
    <ligand>
        <name>5-phospho-alpha-D-ribose 1-diphosphate</name>
        <dbReference type="ChEBI" id="CHEBI:58017"/>
    </ligand>
</feature>
<comment type="function">
    <text evidence="9">Catalyzes the transfer of the phosphoribosyl group of 5-phosphorylribose-1-pyrophosphate (PRPP) to anthranilate to yield N-(5'-phosphoribosyl)-anthranilate (PRA).</text>
</comment>
<feature type="binding site" evidence="9">
    <location>
        <position position="95"/>
    </location>
    <ligand>
        <name>5-phospho-alpha-D-ribose 1-diphosphate</name>
        <dbReference type="ChEBI" id="CHEBI:58017"/>
    </ligand>
</feature>
<proteinExistence type="inferred from homology"/>
<dbReference type="PANTHER" id="PTHR43285:SF2">
    <property type="entry name" value="ANTHRANILATE PHOSPHORIBOSYLTRANSFERASE"/>
    <property type="match status" value="1"/>
</dbReference>
<dbReference type="SUPFAM" id="SSF52418">
    <property type="entry name" value="Nucleoside phosphorylase/phosphoribosyltransferase catalytic domain"/>
    <property type="match status" value="1"/>
</dbReference>
<comment type="caution">
    <text evidence="9">Lacks conserved residue(s) required for the propagation of feature annotation.</text>
</comment>
<keyword evidence="9" id="KW-0479">Metal-binding</keyword>
<feature type="binding site" evidence="9">
    <location>
        <position position="173"/>
    </location>
    <ligand>
        <name>anthranilate</name>
        <dbReference type="ChEBI" id="CHEBI:16567"/>
        <label>2</label>
    </ligand>
</feature>
<dbReference type="RefSeq" id="WP_073390357.1">
    <property type="nucleotide sequence ID" value="NZ_FQVU01000003.1"/>
</dbReference>
<evidence type="ECO:0000256" key="8">
    <source>
        <dbReference type="ARBA" id="ARBA00061188"/>
    </source>
</evidence>
<comment type="cofactor">
    <cofactor evidence="9">
        <name>Mg(2+)</name>
        <dbReference type="ChEBI" id="CHEBI:18420"/>
    </cofactor>
    <text evidence="9">Binds 2 magnesium ions per monomer.</text>
</comment>
<dbReference type="OrthoDB" id="9806430at2"/>
<comment type="pathway">
    <text evidence="1 9">Amino-acid biosynthesis; L-tryptophan biosynthesis; L-tryptophan from chorismate: step 2/5.</text>
</comment>
<dbReference type="InterPro" id="IPR035902">
    <property type="entry name" value="Nuc_phospho_transferase"/>
</dbReference>
<comment type="similarity">
    <text evidence="9">Belongs to the anthranilate phosphoribosyltransferase family.</text>
</comment>
<organism evidence="12 13">
    <name type="scientific">Jatrophihabitans endophyticus</name>
    <dbReference type="NCBI Taxonomy" id="1206085"/>
    <lineage>
        <taxon>Bacteria</taxon>
        <taxon>Bacillati</taxon>
        <taxon>Actinomycetota</taxon>
        <taxon>Actinomycetes</taxon>
        <taxon>Jatrophihabitantales</taxon>
        <taxon>Jatrophihabitantaceae</taxon>
        <taxon>Jatrophihabitans</taxon>
    </lineage>
</organism>
<feature type="binding site" evidence="9">
    <location>
        <position position="118"/>
    </location>
    <ligand>
        <name>anthranilate</name>
        <dbReference type="ChEBI" id="CHEBI:16567"/>
        <label>1</label>
    </ligand>
</feature>
<comment type="catalytic activity">
    <reaction evidence="7 9">
        <text>N-(5-phospho-beta-D-ribosyl)anthranilate + diphosphate = 5-phospho-alpha-D-ribose 1-diphosphate + anthranilate</text>
        <dbReference type="Rhea" id="RHEA:11768"/>
        <dbReference type="ChEBI" id="CHEBI:16567"/>
        <dbReference type="ChEBI" id="CHEBI:18277"/>
        <dbReference type="ChEBI" id="CHEBI:33019"/>
        <dbReference type="ChEBI" id="CHEBI:58017"/>
        <dbReference type="EC" id="2.4.2.18"/>
    </reaction>
</comment>
<name>A0A1M5L2Z7_9ACTN</name>
<dbReference type="EC" id="2.4.2.18" evidence="9"/>
<evidence type="ECO:0000259" key="11">
    <source>
        <dbReference type="Pfam" id="PF02885"/>
    </source>
</evidence>
<dbReference type="STRING" id="1206085.SAMN05443575_2333"/>
<feature type="binding site" evidence="9">
    <location>
        <position position="232"/>
    </location>
    <ligand>
        <name>Mg(2+)</name>
        <dbReference type="ChEBI" id="CHEBI:18420"/>
        <label>1</label>
    </ligand>
</feature>
<dbReference type="Gene3D" id="3.40.1030.10">
    <property type="entry name" value="Nucleoside phosphorylase/phosphoribosyltransferase catalytic domain"/>
    <property type="match status" value="1"/>
</dbReference>
<keyword evidence="5 9" id="KW-0822">Tryptophan biosynthesis</keyword>
<evidence type="ECO:0000256" key="6">
    <source>
        <dbReference type="ARBA" id="ARBA00023141"/>
    </source>
</evidence>
<evidence type="ECO:0000256" key="2">
    <source>
        <dbReference type="ARBA" id="ARBA00022605"/>
    </source>
</evidence>
<evidence type="ECO:0000259" key="10">
    <source>
        <dbReference type="Pfam" id="PF00591"/>
    </source>
</evidence>
<feature type="binding site" evidence="9">
    <location>
        <position position="87"/>
    </location>
    <ligand>
        <name>5-phospho-alpha-D-ribose 1-diphosphate</name>
        <dbReference type="ChEBI" id="CHEBI:58017"/>
    </ligand>
</feature>
<evidence type="ECO:0000256" key="9">
    <source>
        <dbReference type="HAMAP-Rule" id="MF_00211"/>
    </source>
</evidence>
<comment type="similarity">
    <text evidence="8">In the C-terminal section; belongs to the anthranilate phosphoribosyltransferase family.</text>
</comment>
<accession>A0A1M5L2Z7</accession>
<dbReference type="InterPro" id="IPR005940">
    <property type="entry name" value="Anthranilate_Pribosyl_Tfrase"/>
</dbReference>
<dbReference type="UniPathway" id="UPA00035">
    <property type="reaction ID" value="UER00041"/>
</dbReference>
<feature type="binding site" evidence="9">
    <location>
        <begin position="97"/>
        <end position="100"/>
    </location>
    <ligand>
        <name>5-phospho-alpha-D-ribose 1-diphosphate</name>
        <dbReference type="ChEBI" id="CHEBI:58017"/>
    </ligand>
</feature>
<protein>
    <recommendedName>
        <fullName evidence="9">Anthranilate phosphoribosyltransferase</fullName>
        <ecNumber evidence="9">2.4.2.18</ecNumber>
    </recommendedName>
</protein>
<dbReference type="AlphaFoldDB" id="A0A1M5L2Z7"/>
<dbReference type="GO" id="GO:0005829">
    <property type="term" value="C:cytosol"/>
    <property type="evidence" value="ECO:0007669"/>
    <property type="project" value="TreeGrafter"/>
</dbReference>
<evidence type="ECO:0000256" key="7">
    <source>
        <dbReference type="ARBA" id="ARBA00052328"/>
    </source>
</evidence>
<feature type="binding site" evidence="9">
    <location>
        <position position="87"/>
    </location>
    <ligand>
        <name>anthranilate</name>
        <dbReference type="ChEBI" id="CHEBI:16567"/>
        <label>1</label>
    </ligand>
</feature>
<keyword evidence="4 9" id="KW-0808">Transferase</keyword>
<comment type="subunit">
    <text evidence="9">Homodimer.</text>
</comment>
<feature type="binding site" evidence="9">
    <location>
        <position position="99"/>
    </location>
    <ligand>
        <name>Mg(2+)</name>
        <dbReference type="ChEBI" id="CHEBI:18420"/>
        <label>1</label>
    </ligand>
</feature>
<keyword evidence="9" id="KW-0460">Magnesium</keyword>
<keyword evidence="2 9" id="KW-0028">Amino-acid biosynthesis</keyword>
<reference evidence="12 13" key="1">
    <citation type="submission" date="2016-11" db="EMBL/GenBank/DDBJ databases">
        <authorList>
            <person name="Jaros S."/>
            <person name="Januszkiewicz K."/>
            <person name="Wedrychowicz H."/>
        </authorList>
    </citation>
    <scope>NUCLEOTIDE SEQUENCE [LARGE SCALE GENOMIC DNA]</scope>
    <source>
        <strain evidence="12 13">DSM 45627</strain>
    </source>
</reference>
<dbReference type="NCBIfam" id="TIGR01245">
    <property type="entry name" value="trpD"/>
    <property type="match status" value="1"/>
</dbReference>
<evidence type="ECO:0000313" key="12">
    <source>
        <dbReference type="EMBL" id="SHG59300.1"/>
    </source>
</evidence>
<feature type="domain" description="Glycosyl transferase family 3" evidence="10">
    <location>
        <begin position="80"/>
        <end position="340"/>
    </location>
</feature>
<dbReference type="Pfam" id="PF00591">
    <property type="entry name" value="Glycos_transf_3"/>
    <property type="match status" value="1"/>
</dbReference>
<sequence>MATASDARSWPGVLSVLSVGGALSADDTAWAMDEIMAGNASPARLAAFAVLMRAKGETADELTGLVRTMLDRATPLQVDGPAVDVVGTGADRAHTVNISTMASLVVAGSGRRVVKHGNRAATSACGAADVLEELGVVIDLPPAGIARTVAEVGIGFCFARTFHPGMRHAGPVRSELGIPTAFNFLGPLTNPARVRAAAIGCADPEMAPVMAAVLADRDDTALVFRGDDGLDELTTTTTSRVWLAAAGAVAETTLDPARLGIAAVTSDQLRGGDAPYNAQVVRDVLAGGGGGARDAVLLNAAAAIAAFDGVGTGGLSAATLEDAVAQGLAAATEAVDSGAAATLLERWVGASRAAAG</sequence>
<dbReference type="SUPFAM" id="SSF47648">
    <property type="entry name" value="Nucleoside phosphorylase/phosphoribosyltransferase N-terminal domain"/>
    <property type="match status" value="1"/>
</dbReference>
<dbReference type="GO" id="GO:0000287">
    <property type="term" value="F:magnesium ion binding"/>
    <property type="evidence" value="ECO:0007669"/>
    <property type="project" value="UniProtKB-UniRule"/>
</dbReference>